<keyword evidence="1" id="KW-1133">Transmembrane helix</keyword>
<proteinExistence type="predicted"/>
<dbReference type="Proteomes" id="UP000515312">
    <property type="component" value="Chromosome"/>
</dbReference>
<evidence type="ECO:0000256" key="1">
    <source>
        <dbReference type="SAM" id="Phobius"/>
    </source>
</evidence>
<name>A0A7G8BEQ3_9BACT</name>
<keyword evidence="3" id="KW-1185">Reference proteome</keyword>
<dbReference type="EMBL" id="CP060394">
    <property type="protein sequence ID" value="QNI31023.1"/>
    <property type="molecule type" value="Genomic_DNA"/>
</dbReference>
<keyword evidence="1" id="KW-0812">Transmembrane</keyword>
<sequence length="88" mass="9999">MRPLLKRRLFRSRKKAEVIVLPGLKKENESTVALKAIGWSSVAVGVVALGLYVGRELRQRYKFNRRTPYDVYSHAGDQMQSDAYGMGI</sequence>
<dbReference type="KEGG" id="adin:H7849_18200"/>
<reference evidence="2 3" key="1">
    <citation type="submission" date="2020-08" db="EMBL/GenBank/DDBJ databases">
        <title>Edaphobacter telluris sp. nov. and Acidobacterium dinghuensis sp. nov., two acidobacteria isolated from forest soil.</title>
        <authorList>
            <person name="Fu J."/>
            <person name="Qiu L."/>
        </authorList>
    </citation>
    <scope>NUCLEOTIDE SEQUENCE [LARGE SCALE GENOMIC DNA]</scope>
    <source>
        <strain evidence="2">4Y35</strain>
    </source>
</reference>
<evidence type="ECO:0000313" key="3">
    <source>
        <dbReference type="Proteomes" id="UP000515312"/>
    </source>
</evidence>
<dbReference type="AlphaFoldDB" id="A0A7G8BEQ3"/>
<feature type="transmembrane region" description="Helical" evidence="1">
    <location>
        <begin position="32"/>
        <end position="53"/>
    </location>
</feature>
<keyword evidence="1" id="KW-0472">Membrane</keyword>
<organism evidence="2 3">
    <name type="scientific">Alloacidobacterium dinghuense</name>
    <dbReference type="NCBI Taxonomy" id="2763107"/>
    <lineage>
        <taxon>Bacteria</taxon>
        <taxon>Pseudomonadati</taxon>
        <taxon>Acidobacteriota</taxon>
        <taxon>Terriglobia</taxon>
        <taxon>Terriglobales</taxon>
        <taxon>Acidobacteriaceae</taxon>
        <taxon>Alloacidobacterium</taxon>
    </lineage>
</organism>
<accession>A0A7G8BEQ3</accession>
<gene>
    <name evidence="2" type="ORF">H7849_18200</name>
</gene>
<evidence type="ECO:0000313" key="2">
    <source>
        <dbReference type="EMBL" id="QNI31023.1"/>
    </source>
</evidence>
<protein>
    <submittedName>
        <fullName evidence="2">Uncharacterized protein</fullName>
    </submittedName>
</protein>